<dbReference type="Gene3D" id="1.10.260.40">
    <property type="entry name" value="lambda repressor-like DNA-binding domains"/>
    <property type="match status" value="1"/>
</dbReference>
<dbReference type="PROSITE" id="PS50943">
    <property type="entry name" value="HTH_CROC1"/>
    <property type="match status" value="1"/>
</dbReference>
<protein>
    <submittedName>
        <fullName evidence="2">Helix-turn-helix transcriptional regulator</fullName>
    </submittedName>
</protein>
<organism evidence="2 3">
    <name type="scientific">Methylobacterium soli</name>
    <dbReference type="NCBI Taxonomy" id="553447"/>
    <lineage>
        <taxon>Bacteria</taxon>
        <taxon>Pseudomonadati</taxon>
        <taxon>Pseudomonadota</taxon>
        <taxon>Alphaproteobacteria</taxon>
        <taxon>Hyphomicrobiales</taxon>
        <taxon>Methylobacteriaceae</taxon>
        <taxon>Methylobacterium</taxon>
    </lineage>
</organism>
<dbReference type="Pfam" id="PF01381">
    <property type="entry name" value="HTH_3"/>
    <property type="match status" value="1"/>
</dbReference>
<evidence type="ECO:0000313" key="2">
    <source>
        <dbReference type="EMBL" id="KAB1068194.1"/>
    </source>
</evidence>
<proteinExistence type="predicted"/>
<reference evidence="2 3" key="1">
    <citation type="submission" date="2019-09" db="EMBL/GenBank/DDBJ databases">
        <title>YIM 48816 draft genome.</title>
        <authorList>
            <person name="Jiang L."/>
        </authorList>
    </citation>
    <scope>NUCLEOTIDE SEQUENCE [LARGE SCALE GENOMIC DNA]</scope>
    <source>
        <strain evidence="2 3">YIM 48816</strain>
    </source>
</reference>
<keyword evidence="3" id="KW-1185">Reference proteome</keyword>
<dbReference type="InterPro" id="IPR001387">
    <property type="entry name" value="Cro/C1-type_HTH"/>
</dbReference>
<comment type="caution">
    <text evidence="2">The sequence shown here is derived from an EMBL/GenBank/DDBJ whole genome shotgun (WGS) entry which is preliminary data.</text>
</comment>
<dbReference type="Proteomes" id="UP000474159">
    <property type="component" value="Unassembled WGS sequence"/>
</dbReference>
<dbReference type="GO" id="GO:0003677">
    <property type="term" value="F:DNA binding"/>
    <property type="evidence" value="ECO:0007669"/>
    <property type="project" value="InterPro"/>
</dbReference>
<name>A0A6L3SQ84_9HYPH</name>
<dbReference type="AlphaFoldDB" id="A0A6L3SQ84"/>
<dbReference type="CDD" id="cd00093">
    <property type="entry name" value="HTH_XRE"/>
    <property type="match status" value="1"/>
</dbReference>
<dbReference type="EMBL" id="VZZK01000093">
    <property type="protein sequence ID" value="KAB1068194.1"/>
    <property type="molecule type" value="Genomic_DNA"/>
</dbReference>
<dbReference type="SUPFAM" id="SSF47413">
    <property type="entry name" value="lambda repressor-like DNA-binding domains"/>
    <property type="match status" value="1"/>
</dbReference>
<evidence type="ECO:0000259" key="1">
    <source>
        <dbReference type="PROSITE" id="PS50943"/>
    </source>
</evidence>
<sequence>MNPAQCRAARALVGWSQPQLAKNTGMGMSTIAGFERGNRNTSREAIAEMQGAFEEYGVVFISEDRDGSKIVGCAICKDSKMILKKLHGIGAQIVAISNV</sequence>
<dbReference type="InterPro" id="IPR010982">
    <property type="entry name" value="Lambda_DNA-bd_dom_sf"/>
</dbReference>
<accession>A0A6L3SQ84</accession>
<dbReference type="RefSeq" id="WP_151005901.1">
    <property type="nucleotide sequence ID" value="NZ_VZZK01000093.1"/>
</dbReference>
<feature type="domain" description="HTH cro/C1-type" evidence="1">
    <location>
        <begin position="7"/>
        <end position="59"/>
    </location>
</feature>
<dbReference type="OrthoDB" id="3782725at2"/>
<evidence type="ECO:0000313" key="3">
    <source>
        <dbReference type="Proteomes" id="UP000474159"/>
    </source>
</evidence>
<gene>
    <name evidence="2" type="ORF">F6X53_31795</name>
</gene>